<dbReference type="EMBL" id="JXTC01000151">
    <property type="protein sequence ID" value="PON85192.1"/>
    <property type="molecule type" value="Genomic_DNA"/>
</dbReference>
<evidence type="ECO:0000313" key="1">
    <source>
        <dbReference type="EMBL" id="PON85192.1"/>
    </source>
</evidence>
<name>A0A2P5EI10_TREOI</name>
<dbReference type="AlphaFoldDB" id="A0A2P5EI10"/>
<dbReference type="InParanoid" id="A0A2P5EI10"/>
<gene>
    <name evidence="1" type="ORF">TorRG33x02_190360</name>
</gene>
<dbReference type="Proteomes" id="UP000237000">
    <property type="component" value="Unassembled WGS sequence"/>
</dbReference>
<proteinExistence type="predicted"/>
<dbReference type="OrthoDB" id="10296665at2759"/>
<organism evidence="1 2">
    <name type="scientific">Trema orientale</name>
    <name type="common">Charcoal tree</name>
    <name type="synonym">Celtis orientalis</name>
    <dbReference type="NCBI Taxonomy" id="63057"/>
    <lineage>
        <taxon>Eukaryota</taxon>
        <taxon>Viridiplantae</taxon>
        <taxon>Streptophyta</taxon>
        <taxon>Embryophyta</taxon>
        <taxon>Tracheophyta</taxon>
        <taxon>Spermatophyta</taxon>
        <taxon>Magnoliopsida</taxon>
        <taxon>eudicotyledons</taxon>
        <taxon>Gunneridae</taxon>
        <taxon>Pentapetalae</taxon>
        <taxon>rosids</taxon>
        <taxon>fabids</taxon>
        <taxon>Rosales</taxon>
        <taxon>Cannabaceae</taxon>
        <taxon>Trema</taxon>
    </lineage>
</organism>
<evidence type="ECO:0000313" key="2">
    <source>
        <dbReference type="Proteomes" id="UP000237000"/>
    </source>
</evidence>
<sequence length="73" mass="8325">MSSVIYTATEVRYSFTKEHETVQSMHGKAKRAKREATQTPSLGKVNVMKPCLAFMACKLAHTNQTIKWYECIN</sequence>
<comment type="caution">
    <text evidence="1">The sequence shown here is derived from an EMBL/GenBank/DDBJ whole genome shotgun (WGS) entry which is preliminary data.</text>
</comment>
<accession>A0A2P5EI10</accession>
<reference evidence="2" key="1">
    <citation type="submission" date="2016-06" db="EMBL/GenBank/DDBJ databases">
        <title>Parallel loss of symbiosis genes in relatives of nitrogen-fixing non-legume Parasponia.</title>
        <authorList>
            <person name="Van Velzen R."/>
            <person name="Holmer R."/>
            <person name="Bu F."/>
            <person name="Rutten L."/>
            <person name="Van Zeijl A."/>
            <person name="Liu W."/>
            <person name="Santuari L."/>
            <person name="Cao Q."/>
            <person name="Sharma T."/>
            <person name="Shen D."/>
            <person name="Roswanjaya Y."/>
            <person name="Wardhani T."/>
            <person name="Kalhor M.S."/>
            <person name="Jansen J."/>
            <person name="Van den Hoogen J."/>
            <person name="Gungor B."/>
            <person name="Hartog M."/>
            <person name="Hontelez J."/>
            <person name="Verver J."/>
            <person name="Yang W.-C."/>
            <person name="Schijlen E."/>
            <person name="Repin R."/>
            <person name="Schilthuizen M."/>
            <person name="Schranz E."/>
            <person name="Heidstra R."/>
            <person name="Miyata K."/>
            <person name="Fedorova E."/>
            <person name="Kohlen W."/>
            <person name="Bisseling T."/>
            <person name="Smit S."/>
            <person name="Geurts R."/>
        </authorList>
    </citation>
    <scope>NUCLEOTIDE SEQUENCE [LARGE SCALE GENOMIC DNA]</scope>
    <source>
        <strain evidence="2">cv. RG33-2</strain>
    </source>
</reference>
<keyword evidence="2" id="KW-1185">Reference proteome</keyword>
<protein>
    <submittedName>
        <fullName evidence="1">Uncharacterized protein</fullName>
    </submittedName>
</protein>